<proteinExistence type="predicted"/>
<keyword evidence="1" id="KW-0732">Signal</keyword>
<feature type="chain" id="PRO_5032522261" evidence="1">
    <location>
        <begin position="31"/>
        <end position="339"/>
    </location>
</feature>
<feature type="signal peptide" evidence="1">
    <location>
        <begin position="1"/>
        <end position="30"/>
    </location>
</feature>
<organism evidence="2 3">
    <name type="scientific">Flagellimonas chongwuensis</name>
    <dbReference type="NCBI Taxonomy" id="2697365"/>
    <lineage>
        <taxon>Bacteria</taxon>
        <taxon>Pseudomonadati</taxon>
        <taxon>Bacteroidota</taxon>
        <taxon>Flavobacteriia</taxon>
        <taxon>Flavobacteriales</taxon>
        <taxon>Flavobacteriaceae</taxon>
        <taxon>Flagellimonas</taxon>
    </lineage>
</organism>
<dbReference type="Proteomes" id="UP000558089">
    <property type="component" value="Unassembled WGS sequence"/>
</dbReference>
<dbReference type="AlphaFoldDB" id="A0A850NH92"/>
<protein>
    <submittedName>
        <fullName evidence="2">Uncharacterized protein</fullName>
    </submittedName>
</protein>
<dbReference type="EMBL" id="WYET01000007">
    <property type="protein sequence ID" value="NVN19524.1"/>
    <property type="molecule type" value="Genomic_DNA"/>
</dbReference>
<keyword evidence="3" id="KW-1185">Reference proteome</keyword>
<sequence length="339" mass="38594">MGVKFTGFRSRMKFKVIICLFLGLVSHAFAQTKGSIVYAPPSDDFVSIELQEFKGLPRLGVMDNYGARNVNPRGGVRVGGRNSAQLEKSKMVADGRNAFSLLVSLKYVKPFMGDLDKQSLTTVKGNMSKTEANSALLQRFLLSQVAPNLCLNDDCRNAGRGSNEFERLRNYKTFVDKFLEPLLKWSQQVFMNGEWLIYHVSTLNIGGNYDFDRGGYWVYHSLVLNDIFPMRQGVMKRVVFEPLSPYEQALVNKLENPKGAPFFLQMDAQTAEDFKKKGNNRLYLVKKIKLRPLDKELGDPTEPIEFGYSHETPDLEIYTDQGLTEHYRTLLMNDLTLKN</sequence>
<reference evidence="2 3" key="1">
    <citation type="submission" date="2020-01" db="EMBL/GenBank/DDBJ databases">
        <title>Draft Genome Analysis of Muricauda sp. HICW Isolated from coastal seawater of PR China.</title>
        <authorList>
            <person name="Chen M.-X."/>
        </authorList>
    </citation>
    <scope>NUCLEOTIDE SEQUENCE [LARGE SCALE GENOMIC DNA]</scope>
    <source>
        <strain evidence="2 3">HICW</strain>
    </source>
</reference>
<gene>
    <name evidence="2" type="ORF">GUA46_14335</name>
</gene>
<accession>A0A850NH92</accession>
<evidence type="ECO:0000256" key="1">
    <source>
        <dbReference type="SAM" id="SignalP"/>
    </source>
</evidence>
<evidence type="ECO:0000313" key="2">
    <source>
        <dbReference type="EMBL" id="NVN19524.1"/>
    </source>
</evidence>
<dbReference type="RefSeq" id="WP_176621068.1">
    <property type="nucleotide sequence ID" value="NZ_WYET01000007.1"/>
</dbReference>
<comment type="caution">
    <text evidence="2">The sequence shown here is derived from an EMBL/GenBank/DDBJ whole genome shotgun (WGS) entry which is preliminary data.</text>
</comment>
<name>A0A850NH92_9FLAO</name>
<evidence type="ECO:0000313" key="3">
    <source>
        <dbReference type="Proteomes" id="UP000558089"/>
    </source>
</evidence>